<gene>
    <name evidence="2" type="ORF">CK820_G0013155</name>
</gene>
<keyword evidence="1" id="KW-0472">Membrane</keyword>
<dbReference type="AlphaFoldDB" id="A0A2J8N806"/>
<evidence type="ECO:0000256" key="1">
    <source>
        <dbReference type="SAM" id="Phobius"/>
    </source>
</evidence>
<keyword evidence="1" id="KW-1133">Transmembrane helix</keyword>
<feature type="transmembrane region" description="Helical" evidence="1">
    <location>
        <begin position="23"/>
        <end position="49"/>
    </location>
</feature>
<protein>
    <submittedName>
        <fullName evidence="2">KCNU1 isoform 5</fullName>
    </submittedName>
</protein>
<keyword evidence="1" id="KW-0812">Transmembrane</keyword>
<sequence length="114" mass="13340">MFQTKLRNETWEDLPKMSCTTEIQAAFILSSFVTFFSGLIILLIFRLIWRSVKKWQIIKGTGIILELFTSGTIARSHVRSLHFQGQFRDRIEMLLSAQTFVGQVLPCWKLFIIR</sequence>
<feature type="non-terminal residue" evidence="2">
    <location>
        <position position="114"/>
    </location>
</feature>
<reference evidence="2 3" key="1">
    <citation type="submission" date="2017-12" db="EMBL/GenBank/DDBJ databases">
        <title>High-resolution comparative analysis of great ape genomes.</title>
        <authorList>
            <person name="Pollen A."/>
            <person name="Hastie A."/>
            <person name="Hormozdiari F."/>
            <person name="Dougherty M."/>
            <person name="Liu R."/>
            <person name="Chaisson M."/>
            <person name="Hoppe E."/>
            <person name="Hill C."/>
            <person name="Pang A."/>
            <person name="Hillier L."/>
            <person name="Baker C."/>
            <person name="Armstrong J."/>
            <person name="Shendure J."/>
            <person name="Paten B."/>
            <person name="Wilson R."/>
            <person name="Chao H."/>
            <person name="Schneider V."/>
            <person name="Ventura M."/>
            <person name="Kronenberg Z."/>
            <person name="Murali S."/>
            <person name="Gordon D."/>
            <person name="Cantsilieris S."/>
            <person name="Munson K."/>
            <person name="Nelson B."/>
            <person name="Raja A."/>
            <person name="Underwood J."/>
            <person name="Diekhans M."/>
            <person name="Fiddes I."/>
            <person name="Haussler D."/>
            <person name="Eichler E."/>
        </authorList>
    </citation>
    <scope>NUCLEOTIDE SEQUENCE [LARGE SCALE GENOMIC DNA]</scope>
    <source>
        <strain evidence="2">Yerkes chimp pedigree #C0471</strain>
    </source>
</reference>
<proteinExistence type="predicted"/>
<accession>A0A2J8N806</accession>
<dbReference type="EMBL" id="NBAG03000233">
    <property type="protein sequence ID" value="PNI67901.1"/>
    <property type="molecule type" value="Genomic_DNA"/>
</dbReference>
<organism evidence="2 3">
    <name type="scientific">Pan troglodytes</name>
    <name type="common">Chimpanzee</name>
    <dbReference type="NCBI Taxonomy" id="9598"/>
    <lineage>
        <taxon>Eukaryota</taxon>
        <taxon>Metazoa</taxon>
        <taxon>Chordata</taxon>
        <taxon>Craniata</taxon>
        <taxon>Vertebrata</taxon>
        <taxon>Euteleostomi</taxon>
        <taxon>Mammalia</taxon>
        <taxon>Eutheria</taxon>
        <taxon>Euarchontoglires</taxon>
        <taxon>Primates</taxon>
        <taxon>Haplorrhini</taxon>
        <taxon>Catarrhini</taxon>
        <taxon>Hominidae</taxon>
        <taxon>Pan</taxon>
    </lineage>
</organism>
<name>A0A2J8N806_PANTR</name>
<dbReference type="Proteomes" id="UP000236370">
    <property type="component" value="Unassembled WGS sequence"/>
</dbReference>
<evidence type="ECO:0000313" key="2">
    <source>
        <dbReference type="EMBL" id="PNI67901.1"/>
    </source>
</evidence>
<comment type="caution">
    <text evidence="2">The sequence shown here is derived from an EMBL/GenBank/DDBJ whole genome shotgun (WGS) entry which is preliminary data.</text>
</comment>
<evidence type="ECO:0000313" key="3">
    <source>
        <dbReference type="Proteomes" id="UP000236370"/>
    </source>
</evidence>